<evidence type="ECO:0000313" key="6">
    <source>
        <dbReference type="Proteomes" id="UP000440004"/>
    </source>
</evidence>
<dbReference type="AlphaFoldDB" id="A0A6A7K4X8"/>
<accession>A0A6A7K4X8</accession>
<dbReference type="NCBIfam" id="NF002867">
    <property type="entry name" value="PRK03174.1"/>
    <property type="match status" value="1"/>
</dbReference>
<feature type="region of interest" description="Disordered" evidence="4">
    <location>
        <begin position="33"/>
        <end position="59"/>
    </location>
</feature>
<evidence type="ECO:0000256" key="1">
    <source>
        <dbReference type="ARBA" id="ARBA00004288"/>
    </source>
</evidence>
<feature type="compositionally biased region" description="Acidic residues" evidence="4">
    <location>
        <begin position="48"/>
        <end position="59"/>
    </location>
</feature>
<dbReference type="GO" id="GO:0030435">
    <property type="term" value="P:sporulation resulting in formation of a cellular spore"/>
    <property type="evidence" value="ECO:0007669"/>
    <property type="project" value="UniProtKB-KW"/>
</dbReference>
<dbReference type="GO" id="GO:0030436">
    <property type="term" value="P:asexual sporulation"/>
    <property type="evidence" value="ECO:0007669"/>
    <property type="project" value="InterPro"/>
</dbReference>
<name>A0A6A7K4X8_9FIRM</name>
<dbReference type="InterPro" id="IPR012610">
    <property type="entry name" value="SASP_SspH"/>
</dbReference>
<protein>
    <submittedName>
        <fullName evidence="5">Small acid-soluble spore protein H</fullName>
    </submittedName>
</protein>
<comment type="caution">
    <text evidence="5">The sequence shown here is derived from an EMBL/GenBank/DDBJ whole genome shotgun (WGS) entry which is preliminary data.</text>
</comment>
<dbReference type="GO" id="GO:0042601">
    <property type="term" value="C:endospore-forming forespore"/>
    <property type="evidence" value="ECO:0007669"/>
    <property type="project" value="InterPro"/>
</dbReference>
<keyword evidence="6" id="KW-1185">Reference proteome</keyword>
<sequence>MKKQRANEIAASPVMANVTYNGQSVYIENVDNNKGTANIHPLNRPENNEEVPLDNLEEH</sequence>
<reference evidence="5 6" key="1">
    <citation type="submission" date="2019-10" db="EMBL/GenBank/DDBJ databases">
        <title>Alkalibaculum tamaniensis sp.nov., a new alkaliphilic acetogen, isolated on methoxylated aromatics from a mud volcano.</title>
        <authorList>
            <person name="Khomyakova M.A."/>
            <person name="Merkel A.Y."/>
            <person name="Bonch-Osmolovskaya E.A."/>
            <person name="Slobodkin A.I."/>
        </authorList>
    </citation>
    <scope>NUCLEOTIDE SEQUENCE [LARGE SCALE GENOMIC DNA]</scope>
    <source>
        <strain evidence="5 6">M08DMB</strain>
    </source>
</reference>
<proteinExistence type="inferred from homology"/>
<evidence type="ECO:0000256" key="2">
    <source>
        <dbReference type="ARBA" id="ARBA00006573"/>
    </source>
</evidence>
<dbReference type="RefSeq" id="WP_343029922.1">
    <property type="nucleotide sequence ID" value="NZ_WHNX01000002.1"/>
</dbReference>
<evidence type="ECO:0000256" key="3">
    <source>
        <dbReference type="ARBA" id="ARBA00022969"/>
    </source>
</evidence>
<comment type="similarity">
    <text evidence="2">Belongs to the SspH family.</text>
</comment>
<comment type="subcellular location">
    <subcellularLocation>
        <location evidence="1">Spore core</location>
    </subcellularLocation>
</comment>
<dbReference type="EMBL" id="WHNX01000002">
    <property type="protein sequence ID" value="MPW24431.1"/>
    <property type="molecule type" value="Genomic_DNA"/>
</dbReference>
<keyword evidence="3" id="KW-0749">Sporulation</keyword>
<dbReference type="Pfam" id="PF08141">
    <property type="entry name" value="SspH"/>
    <property type="match status" value="1"/>
</dbReference>
<evidence type="ECO:0000256" key="4">
    <source>
        <dbReference type="SAM" id="MobiDB-lite"/>
    </source>
</evidence>
<organism evidence="5 6">
    <name type="scientific">Alkalibaculum sporogenes</name>
    <dbReference type="NCBI Taxonomy" id="2655001"/>
    <lineage>
        <taxon>Bacteria</taxon>
        <taxon>Bacillati</taxon>
        <taxon>Bacillota</taxon>
        <taxon>Clostridia</taxon>
        <taxon>Eubacteriales</taxon>
        <taxon>Eubacteriaceae</taxon>
        <taxon>Alkalibaculum</taxon>
    </lineage>
</organism>
<evidence type="ECO:0000313" key="5">
    <source>
        <dbReference type="EMBL" id="MPW24431.1"/>
    </source>
</evidence>
<gene>
    <name evidence="5" type="ORF">GC105_01315</name>
</gene>
<dbReference type="Proteomes" id="UP000440004">
    <property type="component" value="Unassembled WGS sequence"/>
</dbReference>
<dbReference type="HAMAP" id="MF_00667">
    <property type="entry name" value="SspH"/>
    <property type="match status" value="1"/>
</dbReference>
<dbReference type="NCBIfam" id="TIGR02861">
    <property type="entry name" value="SASP_H"/>
    <property type="match status" value="1"/>
</dbReference>